<feature type="domain" description="HNH nuclease" evidence="1">
    <location>
        <begin position="19"/>
        <end position="71"/>
    </location>
</feature>
<dbReference type="InterPro" id="IPR029471">
    <property type="entry name" value="HNH_5"/>
</dbReference>
<organism evidence="2 3">
    <name type="scientific">OM182 bacterium BACL3 MAG-120924-bin41</name>
    <dbReference type="NCBI Taxonomy" id="1655632"/>
    <lineage>
        <taxon>Bacteria</taxon>
        <taxon>Pseudomonadati</taxon>
        <taxon>Pseudomonadota</taxon>
        <taxon>Gammaproteobacteria</taxon>
        <taxon>OMG group</taxon>
        <taxon>OM182 clade</taxon>
    </lineage>
</organism>
<reference evidence="2 3" key="1">
    <citation type="submission" date="2015-10" db="EMBL/GenBank/DDBJ databases">
        <title>Metagenome-Assembled Genomes uncover a global brackish microbiome.</title>
        <authorList>
            <person name="Hugerth L.W."/>
            <person name="Larsson J."/>
            <person name="Alneberg J."/>
            <person name="Lindh M.V."/>
            <person name="Legrand C."/>
            <person name="Pinhassi J."/>
            <person name="Andersson A.F."/>
        </authorList>
    </citation>
    <scope>NUCLEOTIDE SEQUENCE [LARGE SCALE GENOMIC DNA]</scope>
    <source>
        <strain evidence="2">BACL3 MAG-120924-bin41</strain>
    </source>
</reference>
<sequence length="103" mass="12131">MEHHIEGTEFFSKKEAKAKFRQHIFDFWGNKCAYCRESLGRSGTLDHVRPKSKGGVTRRSNLVACCYGCNMSKGSLPCWQEWFRMQDFWEPHLEDAIKLWLSQ</sequence>
<dbReference type="Proteomes" id="UP000052138">
    <property type="component" value="Unassembled WGS sequence"/>
</dbReference>
<proteinExistence type="predicted"/>
<dbReference type="CDD" id="cd00085">
    <property type="entry name" value="HNHc"/>
    <property type="match status" value="1"/>
</dbReference>
<evidence type="ECO:0000259" key="1">
    <source>
        <dbReference type="SMART" id="SM00507"/>
    </source>
</evidence>
<dbReference type="Pfam" id="PF14279">
    <property type="entry name" value="HNH_5"/>
    <property type="match status" value="1"/>
</dbReference>
<dbReference type="EMBL" id="LIDJ01000382">
    <property type="protein sequence ID" value="KRP26559.1"/>
    <property type="molecule type" value="Genomic_DNA"/>
</dbReference>
<protein>
    <recommendedName>
        <fullName evidence="1">HNH nuclease domain-containing protein</fullName>
    </recommendedName>
</protein>
<evidence type="ECO:0000313" key="3">
    <source>
        <dbReference type="Proteomes" id="UP000052138"/>
    </source>
</evidence>
<dbReference type="Gene3D" id="1.10.30.50">
    <property type="match status" value="1"/>
</dbReference>
<name>A0A0R2WRV3_9GAMM</name>
<accession>A0A0R2WRV3</accession>
<comment type="caution">
    <text evidence="2">The sequence shown here is derived from an EMBL/GenBank/DDBJ whole genome shotgun (WGS) entry which is preliminary data.</text>
</comment>
<evidence type="ECO:0000313" key="2">
    <source>
        <dbReference type="EMBL" id="KRP26559.1"/>
    </source>
</evidence>
<dbReference type="InterPro" id="IPR052892">
    <property type="entry name" value="NA-targeting_endonuclease"/>
</dbReference>
<dbReference type="InterPro" id="IPR003615">
    <property type="entry name" value="HNH_nuc"/>
</dbReference>
<dbReference type="PANTHER" id="PTHR33877:SF2">
    <property type="entry name" value="OS07G0170200 PROTEIN"/>
    <property type="match status" value="1"/>
</dbReference>
<dbReference type="AlphaFoldDB" id="A0A0R2WRV3"/>
<dbReference type="PANTHER" id="PTHR33877">
    <property type="entry name" value="SLL1193 PROTEIN"/>
    <property type="match status" value="1"/>
</dbReference>
<gene>
    <name evidence="2" type="ORF">ABS30_09370</name>
</gene>
<dbReference type="SMART" id="SM00507">
    <property type="entry name" value="HNHc"/>
    <property type="match status" value="1"/>
</dbReference>